<sequence>MNIPDAHLYDLPSWSFVDPFDDQAFRLHASANTNTHTTASDGQLLSTMPMSPFGLSSWDQLDMHLAHELGDDRDANPNPAKSGYTYNYPDRAARFPDAKNLLTPEDLATVDLDDLLRSTSQLATERALYMTVGSPTSMSLPMLDACSSPGSSHLSSGASDAEAEADADWERDLVYRLPDPAASTAAAPFHPAPLFYPQDLPQEVYATPECSGLTPLEMPDGSTRFTSNWLPVDPEGGFTIHAAATATTPFSPCPLEYPDSMPEAFISVGRRVDSTAG</sequence>
<evidence type="ECO:0000313" key="1">
    <source>
        <dbReference type="EMBL" id="EAU35357.1"/>
    </source>
</evidence>
<dbReference type="OrthoDB" id="4509688at2759"/>
<gene>
    <name evidence="1" type="ORF">ATEG_04910</name>
</gene>
<dbReference type="EMBL" id="CH476599">
    <property type="protein sequence ID" value="EAU35357.1"/>
    <property type="molecule type" value="Genomic_DNA"/>
</dbReference>
<reference evidence="2" key="1">
    <citation type="submission" date="2005-09" db="EMBL/GenBank/DDBJ databases">
        <title>Annotation of the Aspergillus terreus NIH2624 genome.</title>
        <authorList>
            <person name="Birren B.W."/>
            <person name="Lander E.S."/>
            <person name="Galagan J.E."/>
            <person name="Nusbaum C."/>
            <person name="Devon K."/>
            <person name="Henn M."/>
            <person name="Ma L.-J."/>
            <person name="Jaffe D.B."/>
            <person name="Butler J."/>
            <person name="Alvarez P."/>
            <person name="Gnerre S."/>
            <person name="Grabherr M."/>
            <person name="Kleber M."/>
            <person name="Mauceli E.W."/>
            <person name="Brockman W."/>
            <person name="Rounsley S."/>
            <person name="Young S.K."/>
            <person name="LaButti K."/>
            <person name="Pushparaj V."/>
            <person name="DeCaprio D."/>
            <person name="Crawford M."/>
            <person name="Koehrsen M."/>
            <person name="Engels R."/>
            <person name="Montgomery P."/>
            <person name="Pearson M."/>
            <person name="Howarth C."/>
            <person name="Larson L."/>
            <person name="Luoma S."/>
            <person name="White J."/>
            <person name="Alvarado L."/>
            <person name="Kodira C.D."/>
            <person name="Zeng Q."/>
            <person name="Oleary S."/>
            <person name="Yandava C."/>
            <person name="Denning D.W."/>
            <person name="Nierman W.C."/>
            <person name="Milne T."/>
            <person name="Madden K."/>
        </authorList>
    </citation>
    <scope>NUCLEOTIDE SEQUENCE [LARGE SCALE GENOMIC DNA]</scope>
    <source>
        <strain evidence="2">NIH 2624 / FGSC A1156</strain>
    </source>
</reference>
<dbReference type="Proteomes" id="UP000007963">
    <property type="component" value="Unassembled WGS sequence"/>
</dbReference>
<dbReference type="AlphaFoldDB" id="Q0CN24"/>
<dbReference type="RefSeq" id="XP_001214088.1">
    <property type="nucleotide sequence ID" value="XM_001214088.1"/>
</dbReference>
<dbReference type="HOGENOM" id="CLU_1004652_0_0_1"/>
<proteinExistence type="predicted"/>
<protein>
    <submittedName>
        <fullName evidence="1">Uncharacterized protein</fullName>
    </submittedName>
</protein>
<dbReference type="eggNOG" id="ENOG502RP0P">
    <property type="taxonomic scope" value="Eukaryota"/>
</dbReference>
<evidence type="ECO:0000313" key="2">
    <source>
        <dbReference type="Proteomes" id="UP000007963"/>
    </source>
</evidence>
<name>Q0CN24_ASPTN</name>
<dbReference type="VEuPathDB" id="FungiDB:ATEG_04910"/>
<organism evidence="1 2">
    <name type="scientific">Aspergillus terreus (strain NIH 2624 / FGSC A1156)</name>
    <dbReference type="NCBI Taxonomy" id="341663"/>
    <lineage>
        <taxon>Eukaryota</taxon>
        <taxon>Fungi</taxon>
        <taxon>Dikarya</taxon>
        <taxon>Ascomycota</taxon>
        <taxon>Pezizomycotina</taxon>
        <taxon>Eurotiomycetes</taxon>
        <taxon>Eurotiomycetidae</taxon>
        <taxon>Eurotiales</taxon>
        <taxon>Aspergillaceae</taxon>
        <taxon>Aspergillus</taxon>
        <taxon>Aspergillus subgen. Circumdati</taxon>
    </lineage>
</organism>
<accession>Q0CN24</accession>
<dbReference type="GeneID" id="4320255"/>